<accession>A0A6N7YHM9</accession>
<evidence type="ECO:0000259" key="1">
    <source>
        <dbReference type="Pfam" id="PF07883"/>
    </source>
</evidence>
<dbReference type="SUPFAM" id="SSF51182">
    <property type="entry name" value="RmlC-like cupins"/>
    <property type="match status" value="1"/>
</dbReference>
<dbReference type="Gene3D" id="2.60.120.10">
    <property type="entry name" value="Jelly Rolls"/>
    <property type="match status" value="1"/>
</dbReference>
<evidence type="ECO:0000313" key="2">
    <source>
        <dbReference type="EMBL" id="MTD52397.1"/>
    </source>
</evidence>
<proteinExistence type="predicted"/>
<reference evidence="2 3" key="1">
    <citation type="submission" date="2019-11" db="EMBL/GenBank/DDBJ databases">
        <title>Draft genome of Amycolatopsis RM579.</title>
        <authorList>
            <person name="Duangmal K."/>
            <person name="Mingma R."/>
        </authorList>
    </citation>
    <scope>NUCLEOTIDE SEQUENCE [LARGE SCALE GENOMIC DNA]</scope>
    <source>
        <strain evidence="2 3">RM579</strain>
    </source>
</reference>
<keyword evidence="3" id="KW-1185">Reference proteome</keyword>
<dbReference type="Proteomes" id="UP000440096">
    <property type="component" value="Unassembled WGS sequence"/>
</dbReference>
<comment type="caution">
    <text evidence="2">The sequence shown here is derived from an EMBL/GenBank/DDBJ whole genome shotgun (WGS) entry which is preliminary data.</text>
</comment>
<feature type="domain" description="Cupin type-2" evidence="1">
    <location>
        <begin position="41"/>
        <end position="111"/>
    </location>
</feature>
<dbReference type="InterPro" id="IPR011051">
    <property type="entry name" value="RmlC_Cupin_sf"/>
</dbReference>
<dbReference type="Pfam" id="PF07883">
    <property type="entry name" value="Cupin_2"/>
    <property type="match status" value="1"/>
</dbReference>
<dbReference type="EMBL" id="WMBA01000001">
    <property type="protein sequence ID" value="MTD52397.1"/>
    <property type="molecule type" value="Genomic_DNA"/>
</dbReference>
<protein>
    <submittedName>
        <fullName evidence="2">Cupin domain-containing protein</fullName>
    </submittedName>
</protein>
<dbReference type="OrthoDB" id="3296127at2"/>
<dbReference type="InterPro" id="IPR013096">
    <property type="entry name" value="Cupin_2"/>
</dbReference>
<dbReference type="InterPro" id="IPR014710">
    <property type="entry name" value="RmlC-like_jellyroll"/>
</dbReference>
<gene>
    <name evidence="2" type="ORF">GKO32_00115</name>
</gene>
<dbReference type="AlphaFoldDB" id="A0A6N7YHM9"/>
<sequence length="124" mass="13686">MSMPVHSWEPADLRPEPKFNVRAQRLPRLPGAAEPYEGGAWVVVDPGTTMTEHVNPGGESELFYIIEGAGLLSIEGEPDRPVKFGDTIFIPPEHRHSLLNDTENALIFLSLWWGGRPAELSANS</sequence>
<evidence type="ECO:0000313" key="3">
    <source>
        <dbReference type="Proteomes" id="UP000440096"/>
    </source>
</evidence>
<name>A0A6N7YHM9_9PSEU</name>
<organism evidence="2 3">
    <name type="scientific">Amycolatopsis pithecellobii</name>
    <dbReference type="NCBI Taxonomy" id="664692"/>
    <lineage>
        <taxon>Bacteria</taxon>
        <taxon>Bacillati</taxon>
        <taxon>Actinomycetota</taxon>
        <taxon>Actinomycetes</taxon>
        <taxon>Pseudonocardiales</taxon>
        <taxon>Pseudonocardiaceae</taxon>
        <taxon>Amycolatopsis</taxon>
    </lineage>
</organism>